<sequence>MTLTGQSVPRTGLFHLFSAERMTLMLKRLLVSGYKPHELGIFNDKHPGIAVIRRAITGRIRGLLEDEGLEWVIVSGQPGVETWAAEAAYELRRKEYPELKVAVITPFLEQEKNWNDSRKLAYESIIGKADFTTVLMNRPYEGPWQFSERDKFLLRNSDGLLLVYDEENEGSPKWLRKLALPASEQGHYELLTISAEDLNFAAEEMRMEEEGW</sequence>
<dbReference type="NCBIfam" id="NF010181">
    <property type="entry name" value="PRK13660.1"/>
    <property type="match status" value="1"/>
</dbReference>
<protein>
    <submittedName>
        <fullName evidence="1">Uncharacterized protein</fullName>
    </submittedName>
</protein>
<dbReference type="SUPFAM" id="SSF102405">
    <property type="entry name" value="MCP/YpsA-like"/>
    <property type="match status" value="1"/>
</dbReference>
<dbReference type="eggNOG" id="COG4474">
    <property type="taxonomic scope" value="Bacteria"/>
</dbReference>
<evidence type="ECO:0000313" key="1">
    <source>
        <dbReference type="EMBL" id="EMR06049.1"/>
    </source>
</evidence>
<dbReference type="STRING" id="1235279.C772_02029"/>
<accession>M7P686</accession>
<proteinExistence type="predicted"/>
<dbReference type="PANTHER" id="PTHR38440:SF1">
    <property type="entry name" value="UPF0398 PROTEIN SPR0331"/>
    <property type="match status" value="1"/>
</dbReference>
<dbReference type="InterPro" id="IPR010697">
    <property type="entry name" value="YspA"/>
</dbReference>
<evidence type="ECO:0000313" key="2">
    <source>
        <dbReference type="Proteomes" id="UP000011919"/>
    </source>
</evidence>
<dbReference type="PATRIC" id="fig|1235279.3.peg.2031"/>
<gene>
    <name evidence="1" type="ORF">C772_02029</name>
</gene>
<dbReference type="EMBL" id="AOFT01000009">
    <property type="protein sequence ID" value="EMR06049.1"/>
    <property type="molecule type" value="Genomic_DNA"/>
</dbReference>
<organism evidence="1 2">
    <name type="scientific">Bhargavaea cecembensis DSE10</name>
    <dbReference type="NCBI Taxonomy" id="1235279"/>
    <lineage>
        <taxon>Bacteria</taxon>
        <taxon>Bacillati</taxon>
        <taxon>Bacillota</taxon>
        <taxon>Bacilli</taxon>
        <taxon>Bacillales</taxon>
        <taxon>Caryophanaceae</taxon>
        <taxon>Bhargavaea</taxon>
    </lineage>
</organism>
<dbReference type="PIRSF" id="PIRSF021290">
    <property type="entry name" value="DUF1273"/>
    <property type="match status" value="1"/>
</dbReference>
<dbReference type="AlphaFoldDB" id="M7P686"/>
<keyword evidence="2" id="KW-1185">Reference proteome</keyword>
<dbReference type="Proteomes" id="UP000011919">
    <property type="component" value="Unassembled WGS sequence"/>
</dbReference>
<dbReference type="Pfam" id="PF06908">
    <property type="entry name" value="YpsA"/>
    <property type="match status" value="1"/>
</dbReference>
<name>M7P686_9BACL</name>
<comment type="caution">
    <text evidence="1">The sequence shown here is derived from an EMBL/GenBank/DDBJ whole genome shotgun (WGS) entry which is preliminary data.</text>
</comment>
<reference evidence="1 2" key="1">
    <citation type="journal article" date="2013" name="Genome Announc.">
        <title>Draft Genome Sequence of Bhargavaea cecembensis Strain DSE10T, Isolated from a Deep-Sea Sediment Sample Collected at a Depth of 5,904 m from the Chagos-Laccadive Ridge System in the Indian Ocean.</title>
        <authorList>
            <person name="Shivaji S."/>
            <person name="Ara S."/>
            <person name="Begum Z."/>
            <person name="Ruth M."/>
            <person name="Singh A."/>
            <person name="Kumar Pinnaka A."/>
        </authorList>
    </citation>
    <scope>NUCLEOTIDE SEQUENCE [LARGE SCALE GENOMIC DNA]</scope>
    <source>
        <strain evidence="1 2">DSE10</strain>
    </source>
</reference>
<dbReference type="Gene3D" id="3.40.50.450">
    <property type="match status" value="1"/>
</dbReference>
<dbReference type="PANTHER" id="PTHR38440">
    <property type="entry name" value="UPF0398 PROTEIN YPSA"/>
    <property type="match status" value="1"/>
</dbReference>